<keyword evidence="2 10" id="KW-0808">Transferase</keyword>
<evidence type="ECO:0000256" key="8">
    <source>
        <dbReference type="ARBA" id="ARBA00023315"/>
    </source>
</evidence>
<comment type="domain">
    <text evidence="10">The DHHC domain is required for palmitoyltransferase activity.</text>
</comment>
<organism evidence="12 13">
    <name type="scientific">Batrachochytrium salamandrivorans</name>
    <dbReference type="NCBI Taxonomy" id="1357716"/>
    <lineage>
        <taxon>Eukaryota</taxon>
        <taxon>Fungi</taxon>
        <taxon>Fungi incertae sedis</taxon>
        <taxon>Chytridiomycota</taxon>
        <taxon>Chytridiomycota incertae sedis</taxon>
        <taxon>Chytridiomycetes</taxon>
        <taxon>Rhizophydiales</taxon>
        <taxon>Rhizophydiales incertae sedis</taxon>
        <taxon>Batrachochytrium</taxon>
    </lineage>
</organism>
<keyword evidence="8 10" id="KW-0012">Acyltransferase</keyword>
<evidence type="ECO:0000259" key="11">
    <source>
        <dbReference type="Pfam" id="PF01529"/>
    </source>
</evidence>
<sequence length="273" mass="31482">MATQENPVFLLTVVFSVVYLPSSTYFFVLAPWLYPYTYYGLLTLAVWLFCVIMVPINYWLAWRTKPGEVTPDWRKDQSSESLLEMLETTEEDPQNKECRLCHCERPARAHHCRRCNRCILRMDHHCPWIYNCVGFGNQGHFVRLLIYLAMLCTLTLILILMRLYALVLVFDNPGSIAISQTAVIISGINLTILVPLASIIDMLTYNQLRLVLLNITTIEDLEIQDNILMGAPVANPYNMGWLKNTKAILGSRVWLWWAPQAMEGDGKSFHSYR</sequence>
<evidence type="ECO:0000313" key="12">
    <source>
        <dbReference type="EMBL" id="KAH6594795.1"/>
    </source>
</evidence>
<keyword evidence="7" id="KW-0449">Lipoprotein</keyword>
<evidence type="ECO:0000256" key="10">
    <source>
        <dbReference type="RuleBase" id="RU079119"/>
    </source>
</evidence>
<keyword evidence="5 10" id="KW-0472">Membrane</keyword>
<feature type="transmembrane region" description="Helical" evidence="10">
    <location>
        <begin position="176"/>
        <end position="200"/>
    </location>
</feature>
<dbReference type="PROSITE" id="PS50216">
    <property type="entry name" value="DHHC"/>
    <property type="match status" value="1"/>
</dbReference>
<dbReference type="InterPro" id="IPR001594">
    <property type="entry name" value="Palmitoyltrfase_DHHC"/>
</dbReference>
<feature type="transmembrane region" description="Helical" evidence="10">
    <location>
        <begin position="36"/>
        <end position="60"/>
    </location>
</feature>
<dbReference type="Pfam" id="PF01529">
    <property type="entry name" value="DHHC"/>
    <property type="match status" value="1"/>
</dbReference>
<keyword evidence="13" id="KW-1185">Reference proteome</keyword>
<feature type="transmembrane region" description="Helical" evidence="10">
    <location>
        <begin position="7"/>
        <end position="30"/>
    </location>
</feature>
<dbReference type="InterPro" id="IPR039859">
    <property type="entry name" value="PFA4/ZDH16/20/ERF2-like"/>
</dbReference>
<accession>A0ABQ8FA92</accession>
<evidence type="ECO:0000256" key="7">
    <source>
        <dbReference type="ARBA" id="ARBA00023288"/>
    </source>
</evidence>
<feature type="domain" description="Palmitoyltransferase DHHC" evidence="11">
    <location>
        <begin position="94"/>
        <end position="222"/>
    </location>
</feature>
<feature type="transmembrane region" description="Helical" evidence="10">
    <location>
        <begin position="144"/>
        <end position="170"/>
    </location>
</feature>
<dbReference type="EC" id="2.3.1.225" evidence="10"/>
<keyword evidence="4 10" id="KW-1133">Transmembrane helix</keyword>
<evidence type="ECO:0000256" key="1">
    <source>
        <dbReference type="ARBA" id="ARBA00004141"/>
    </source>
</evidence>
<protein>
    <recommendedName>
        <fullName evidence="10">Palmitoyltransferase</fullName>
        <ecNumber evidence="10">2.3.1.225</ecNumber>
    </recommendedName>
</protein>
<name>A0ABQ8FA92_9FUNG</name>
<dbReference type="EMBL" id="JAFCIX010000328">
    <property type="protein sequence ID" value="KAH6594795.1"/>
    <property type="molecule type" value="Genomic_DNA"/>
</dbReference>
<evidence type="ECO:0000256" key="6">
    <source>
        <dbReference type="ARBA" id="ARBA00023139"/>
    </source>
</evidence>
<keyword evidence="6" id="KW-0564">Palmitate</keyword>
<dbReference type="Proteomes" id="UP001648503">
    <property type="component" value="Unassembled WGS sequence"/>
</dbReference>
<comment type="caution">
    <text evidence="12">The sequence shown here is derived from an EMBL/GenBank/DDBJ whole genome shotgun (WGS) entry which is preliminary data.</text>
</comment>
<keyword evidence="3 10" id="KW-0812">Transmembrane</keyword>
<evidence type="ECO:0000256" key="9">
    <source>
        <dbReference type="ARBA" id="ARBA00048048"/>
    </source>
</evidence>
<evidence type="ECO:0000256" key="3">
    <source>
        <dbReference type="ARBA" id="ARBA00022692"/>
    </source>
</evidence>
<evidence type="ECO:0000256" key="2">
    <source>
        <dbReference type="ARBA" id="ARBA00022679"/>
    </source>
</evidence>
<reference evidence="12 13" key="1">
    <citation type="submission" date="2021-02" db="EMBL/GenBank/DDBJ databases">
        <title>Variation within the Batrachochytrium salamandrivorans European outbreak.</title>
        <authorList>
            <person name="Kelly M."/>
            <person name="Pasmans F."/>
            <person name="Shea T.P."/>
            <person name="Munoz J.F."/>
            <person name="Carranza S."/>
            <person name="Cuomo C.A."/>
            <person name="Martel A."/>
        </authorList>
    </citation>
    <scope>NUCLEOTIDE SEQUENCE [LARGE SCALE GENOMIC DNA]</scope>
    <source>
        <strain evidence="12 13">AMFP18/2</strain>
    </source>
</reference>
<dbReference type="PANTHER" id="PTHR12246">
    <property type="entry name" value="PALMITOYLTRANSFERASE ZDHHC16"/>
    <property type="match status" value="1"/>
</dbReference>
<evidence type="ECO:0000256" key="5">
    <source>
        <dbReference type="ARBA" id="ARBA00023136"/>
    </source>
</evidence>
<comment type="similarity">
    <text evidence="10">Belongs to the DHHC palmitoyltransferase family.</text>
</comment>
<proteinExistence type="inferred from homology"/>
<comment type="catalytic activity">
    <reaction evidence="9 10">
        <text>L-cysteinyl-[protein] + hexadecanoyl-CoA = S-hexadecanoyl-L-cysteinyl-[protein] + CoA</text>
        <dbReference type="Rhea" id="RHEA:36683"/>
        <dbReference type="Rhea" id="RHEA-COMP:10131"/>
        <dbReference type="Rhea" id="RHEA-COMP:11032"/>
        <dbReference type="ChEBI" id="CHEBI:29950"/>
        <dbReference type="ChEBI" id="CHEBI:57287"/>
        <dbReference type="ChEBI" id="CHEBI:57379"/>
        <dbReference type="ChEBI" id="CHEBI:74151"/>
        <dbReference type="EC" id="2.3.1.225"/>
    </reaction>
</comment>
<evidence type="ECO:0000256" key="4">
    <source>
        <dbReference type="ARBA" id="ARBA00022989"/>
    </source>
</evidence>
<comment type="subcellular location">
    <subcellularLocation>
        <location evidence="1">Membrane</location>
        <topology evidence="1">Multi-pass membrane protein</topology>
    </subcellularLocation>
</comment>
<evidence type="ECO:0000313" key="13">
    <source>
        <dbReference type="Proteomes" id="UP001648503"/>
    </source>
</evidence>
<gene>
    <name evidence="12" type="ORF">BASA50_006269</name>
</gene>